<comment type="catalytic activity">
    <reaction evidence="7">
        <text>Preferential cleavage: Arg-|-Xaa, Lys-|-Xaa.</text>
        <dbReference type="EC" id="3.4.21.4"/>
    </reaction>
</comment>
<evidence type="ECO:0000256" key="6">
    <source>
        <dbReference type="ARBA" id="ARBA00023157"/>
    </source>
</evidence>
<sequence>MAKILLWALLVLELWPLRSWSKLYKYNINGKTPKSRRWWEGPESNTGSNYGGWLFRVSHHRDATICGASYYSAYLMIVSANCIHPYRYDLEGASVEPTFTDDNVFGLIDTVYTPSQFQQHKLYMDIALIRLQSPIKGKTTEFIKLCSTTITTGMRMTAYAWGFDSMSLGPQSSKAKNGSVPVEDIASCRRKYAKTDIRLSSTSFCVTHPKDRMKCRYDGGAPLTYGTELCGVVSHGPLCTDTRQPGIYTNINKMVDFIEDTEKRIALGWLRIPKKPRKPVRHKKKKRLSQKN</sequence>
<dbReference type="EnsemblMetazoa" id="XM_017133447.2">
    <property type="protein sequence ID" value="XP_016988936.2"/>
    <property type="gene ID" value="LOC108051360"/>
</dbReference>
<dbReference type="PANTHER" id="PTHR24276">
    <property type="entry name" value="POLYSERASE-RELATED"/>
    <property type="match status" value="1"/>
</dbReference>
<organism evidence="11 12">
    <name type="scientific">Drosophila rhopaloa</name>
    <name type="common">Fruit fly</name>
    <dbReference type="NCBI Taxonomy" id="1041015"/>
    <lineage>
        <taxon>Eukaryota</taxon>
        <taxon>Metazoa</taxon>
        <taxon>Ecdysozoa</taxon>
        <taxon>Arthropoda</taxon>
        <taxon>Hexapoda</taxon>
        <taxon>Insecta</taxon>
        <taxon>Pterygota</taxon>
        <taxon>Neoptera</taxon>
        <taxon>Endopterygota</taxon>
        <taxon>Diptera</taxon>
        <taxon>Brachycera</taxon>
        <taxon>Muscomorpha</taxon>
        <taxon>Ephydroidea</taxon>
        <taxon>Drosophilidae</taxon>
        <taxon>Drosophila</taxon>
        <taxon>Sophophora</taxon>
    </lineage>
</organism>
<dbReference type="InterPro" id="IPR001254">
    <property type="entry name" value="Trypsin_dom"/>
</dbReference>
<protein>
    <recommendedName>
        <fullName evidence="8">trypsin</fullName>
        <ecNumber evidence="8">3.4.21.4</ecNumber>
    </recommendedName>
</protein>
<keyword evidence="3 9" id="KW-0732">Signal</keyword>
<reference evidence="12" key="1">
    <citation type="journal article" date="2021" name="Elife">
        <title>Highly contiguous assemblies of 101 drosophilid genomes.</title>
        <authorList>
            <person name="Kim B.Y."/>
            <person name="Wang J.R."/>
            <person name="Miller D.E."/>
            <person name="Barmina O."/>
            <person name="Delaney E."/>
            <person name="Thompson A."/>
            <person name="Comeault A.A."/>
            <person name="Peede D."/>
            <person name="D'Agostino E.R."/>
            <person name="Pelaez J."/>
            <person name="Aguilar J.M."/>
            <person name="Haji D."/>
            <person name="Matsunaga T."/>
            <person name="Armstrong E.E."/>
            <person name="Zych M."/>
            <person name="Ogawa Y."/>
            <person name="Stamenkovic-Radak M."/>
            <person name="Jelic M."/>
            <person name="Veselinovic M.S."/>
            <person name="Tanaskovic M."/>
            <person name="Eric P."/>
            <person name="Gao J.J."/>
            <person name="Katoh T.K."/>
            <person name="Toda M.J."/>
            <person name="Watabe H."/>
            <person name="Watada M."/>
            <person name="Davis J.S."/>
            <person name="Moyle L.C."/>
            <person name="Manoli G."/>
            <person name="Bertolini E."/>
            <person name="Kostal V."/>
            <person name="Hawley R.S."/>
            <person name="Takahashi A."/>
            <person name="Jones C.D."/>
            <person name="Price D.K."/>
            <person name="Whiteman N."/>
            <person name="Kopp A."/>
            <person name="Matute D.R."/>
            <person name="Petrov D.A."/>
        </authorList>
    </citation>
    <scope>NUCLEOTIDE SEQUENCE [LARGE SCALE GENOMIC DNA]</scope>
</reference>
<dbReference type="SUPFAM" id="SSF50494">
    <property type="entry name" value="Trypsin-like serine proteases"/>
    <property type="match status" value="1"/>
</dbReference>
<dbReference type="PROSITE" id="PS50240">
    <property type="entry name" value="TRYPSIN_DOM"/>
    <property type="match status" value="1"/>
</dbReference>
<evidence type="ECO:0000259" key="10">
    <source>
        <dbReference type="PROSITE" id="PS50240"/>
    </source>
</evidence>
<reference evidence="11" key="2">
    <citation type="submission" date="2025-05" db="UniProtKB">
        <authorList>
            <consortium name="EnsemblMetazoa"/>
        </authorList>
    </citation>
    <scope>IDENTIFICATION</scope>
</reference>
<dbReference type="EC" id="3.4.21.4" evidence="8"/>
<dbReference type="GeneID" id="108051360"/>
<evidence type="ECO:0000256" key="9">
    <source>
        <dbReference type="SAM" id="SignalP"/>
    </source>
</evidence>
<evidence type="ECO:0000313" key="11">
    <source>
        <dbReference type="EnsemblMetazoa" id="XP_016988936.2"/>
    </source>
</evidence>
<evidence type="ECO:0000313" key="12">
    <source>
        <dbReference type="Proteomes" id="UP001652680"/>
    </source>
</evidence>
<keyword evidence="5" id="KW-0720">Serine protease</keyword>
<dbReference type="RefSeq" id="XP_016988936.2">
    <property type="nucleotide sequence ID" value="XM_017133447.2"/>
</dbReference>
<keyword evidence="6" id="KW-1015">Disulfide bond</keyword>
<evidence type="ECO:0000256" key="8">
    <source>
        <dbReference type="ARBA" id="ARBA00038868"/>
    </source>
</evidence>
<keyword evidence="4" id="KW-0378">Hydrolase</keyword>
<accession>A0ABM5I277</accession>
<dbReference type="Gene3D" id="2.40.10.10">
    <property type="entry name" value="Trypsin-like serine proteases"/>
    <property type="match status" value="2"/>
</dbReference>
<proteinExistence type="predicted"/>
<dbReference type="PANTHER" id="PTHR24276:SF91">
    <property type="entry name" value="AT26814P-RELATED"/>
    <property type="match status" value="1"/>
</dbReference>
<name>A0ABM5I277_DRORH</name>
<keyword evidence="12" id="KW-1185">Reference proteome</keyword>
<keyword evidence="2" id="KW-0645">Protease</keyword>
<dbReference type="InterPro" id="IPR009003">
    <property type="entry name" value="Peptidase_S1_PA"/>
</dbReference>
<dbReference type="Proteomes" id="UP001652680">
    <property type="component" value="Unassembled WGS sequence"/>
</dbReference>
<comment type="subcellular location">
    <subcellularLocation>
        <location evidence="1">Secreted</location>
        <location evidence="1">Extracellular space</location>
    </subcellularLocation>
</comment>
<dbReference type="InterPro" id="IPR043504">
    <property type="entry name" value="Peptidase_S1_PA_chymotrypsin"/>
</dbReference>
<feature type="domain" description="Peptidase S1" evidence="10">
    <location>
        <begin position="27"/>
        <end position="263"/>
    </location>
</feature>
<evidence type="ECO:0000256" key="1">
    <source>
        <dbReference type="ARBA" id="ARBA00004239"/>
    </source>
</evidence>
<evidence type="ECO:0000256" key="7">
    <source>
        <dbReference type="ARBA" id="ARBA00036320"/>
    </source>
</evidence>
<evidence type="ECO:0000256" key="4">
    <source>
        <dbReference type="ARBA" id="ARBA00022801"/>
    </source>
</evidence>
<evidence type="ECO:0000256" key="5">
    <source>
        <dbReference type="ARBA" id="ARBA00022825"/>
    </source>
</evidence>
<evidence type="ECO:0000256" key="3">
    <source>
        <dbReference type="ARBA" id="ARBA00022729"/>
    </source>
</evidence>
<feature type="chain" id="PRO_5045278571" description="trypsin" evidence="9">
    <location>
        <begin position="22"/>
        <end position="292"/>
    </location>
</feature>
<feature type="signal peptide" evidence="9">
    <location>
        <begin position="1"/>
        <end position="21"/>
    </location>
</feature>
<dbReference type="InterPro" id="IPR050430">
    <property type="entry name" value="Peptidase_S1"/>
</dbReference>
<evidence type="ECO:0000256" key="2">
    <source>
        <dbReference type="ARBA" id="ARBA00022670"/>
    </source>
</evidence>
<dbReference type="SMART" id="SM00020">
    <property type="entry name" value="Tryp_SPc"/>
    <property type="match status" value="1"/>
</dbReference>
<dbReference type="Pfam" id="PF00089">
    <property type="entry name" value="Trypsin"/>
    <property type="match status" value="1"/>
</dbReference>